<comment type="pathway">
    <text evidence="4">Amino-acid biosynthesis; L-leucine biosynthesis; L-leucine from 3-methyl-2-oxobutanoate: step 4/4.</text>
</comment>
<dbReference type="InterPro" id="IPR043131">
    <property type="entry name" value="BCAT-like_N"/>
</dbReference>
<dbReference type="GO" id="GO:0046394">
    <property type="term" value="P:carboxylic acid biosynthetic process"/>
    <property type="evidence" value="ECO:0007669"/>
    <property type="project" value="UniProtKB-ARBA"/>
</dbReference>
<name>A0A518AVB4_9BACT</name>
<dbReference type="RefSeq" id="WP_145250940.1">
    <property type="nucleotide sequence ID" value="NZ_CP036278.1"/>
</dbReference>
<evidence type="ECO:0000256" key="2">
    <source>
        <dbReference type="ARBA" id="ARBA00004824"/>
    </source>
</evidence>
<comment type="cofactor">
    <cofactor evidence="1">
        <name>pyridoxal 5'-phosphate</name>
        <dbReference type="ChEBI" id="CHEBI:597326"/>
    </cofactor>
</comment>
<comment type="pathway">
    <text evidence="2">Amino-acid biosynthesis; L-isoleucine biosynthesis; L-isoleucine from 2-oxobutanoate: step 4/4.</text>
</comment>
<dbReference type="GO" id="GO:0052654">
    <property type="term" value="F:L-leucine-2-oxoglutarate transaminase activity"/>
    <property type="evidence" value="ECO:0007669"/>
    <property type="project" value="RHEA"/>
</dbReference>
<dbReference type="OrthoDB" id="9805628at2"/>
<evidence type="ECO:0000313" key="12">
    <source>
        <dbReference type="Proteomes" id="UP000315750"/>
    </source>
</evidence>
<comment type="catalytic activity">
    <reaction evidence="9">
        <text>L-isoleucine + 2-oxoglutarate = (S)-3-methyl-2-oxopentanoate + L-glutamate</text>
        <dbReference type="Rhea" id="RHEA:24801"/>
        <dbReference type="ChEBI" id="CHEBI:16810"/>
        <dbReference type="ChEBI" id="CHEBI:29985"/>
        <dbReference type="ChEBI" id="CHEBI:35146"/>
        <dbReference type="ChEBI" id="CHEBI:58045"/>
        <dbReference type="EC" id="2.6.1.42"/>
    </reaction>
</comment>
<evidence type="ECO:0000256" key="5">
    <source>
        <dbReference type="ARBA" id="ARBA00009320"/>
    </source>
</evidence>
<dbReference type="FunFam" id="3.20.10.10:FF:000002">
    <property type="entry name" value="D-alanine aminotransferase"/>
    <property type="match status" value="1"/>
</dbReference>
<comment type="catalytic activity">
    <reaction evidence="8">
        <text>L-valine + 2-oxoglutarate = 3-methyl-2-oxobutanoate + L-glutamate</text>
        <dbReference type="Rhea" id="RHEA:24813"/>
        <dbReference type="ChEBI" id="CHEBI:11851"/>
        <dbReference type="ChEBI" id="CHEBI:16810"/>
        <dbReference type="ChEBI" id="CHEBI:29985"/>
        <dbReference type="ChEBI" id="CHEBI:57762"/>
        <dbReference type="EC" id="2.6.1.42"/>
    </reaction>
</comment>
<gene>
    <name evidence="11" type="primary">ilvE_3</name>
    <name evidence="11" type="ORF">Pan181_48920</name>
</gene>
<sequence>MSNRQAYYCGQWIAEHQLSIPVGDLGFSMGITATERLRTFGGQLFREHEHLRRMGHSLDIIGLPAESLVAELTRAIEEYVPRHAAQITPGDDWAVVAFVTPGSGSGPTVAVHGLPIGFGEWADQFESGVSLYVSDHRQVPPNCWPAELKCRSRMHYYLADQQARRREARARALLLDQQGFVGEGSTANVAIYHQQTGIATPKSTKVLPGVSVAVLAELAAAAGIAFTERDITLDEFLAADEVWLTSTSICMLPVVAVDNHPIGSGTPGPVYQRLLADWSTLVGVDIAEQARTFAVRSS</sequence>
<dbReference type="PANTHER" id="PTHR42743:SF11">
    <property type="entry name" value="AMINODEOXYCHORISMATE LYASE"/>
    <property type="match status" value="1"/>
</dbReference>
<dbReference type="EC" id="2.6.1.42" evidence="6"/>
<evidence type="ECO:0000256" key="7">
    <source>
        <dbReference type="ARBA" id="ARBA00022898"/>
    </source>
</evidence>
<evidence type="ECO:0000256" key="9">
    <source>
        <dbReference type="ARBA" id="ARBA00048798"/>
    </source>
</evidence>
<dbReference type="Gene3D" id="3.20.10.10">
    <property type="entry name" value="D-amino Acid Aminotransferase, subunit A, domain 2"/>
    <property type="match status" value="1"/>
</dbReference>
<comment type="catalytic activity">
    <reaction evidence="10">
        <text>L-leucine + 2-oxoglutarate = 4-methyl-2-oxopentanoate + L-glutamate</text>
        <dbReference type="Rhea" id="RHEA:18321"/>
        <dbReference type="ChEBI" id="CHEBI:16810"/>
        <dbReference type="ChEBI" id="CHEBI:17865"/>
        <dbReference type="ChEBI" id="CHEBI:29985"/>
        <dbReference type="ChEBI" id="CHEBI:57427"/>
        <dbReference type="EC" id="2.6.1.42"/>
    </reaction>
</comment>
<dbReference type="KEGG" id="amuc:Pan181_48920"/>
<keyword evidence="11" id="KW-0032">Aminotransferase</keyword>
<dbReference type="AlphaFoldDB" id="A0A518AVB4"/>
<keyword evidence="11" id="KW-0808">Transferase</keyword>
<accession>A0A518AVB4</accession>
<reference evidence="11 12" key="1">
    <citation type="submission" date="2019-02" db="EMBL/GenBank/DDBJ databases">
        <title>Deep-cultivation of Planctomycetes and their phenomic and genomic characterization uncovers novel biology.</title>
        <authorList>
            <person name="Wiegand S."/>
            <person name="Jogler M."/>
            <person name="Boedeker C."/>
            <person name="Pinto D."/>
            <person name="Vollmers J."/>
            <person name="Rivas-Marin E."/>
            <person name="Kohn T."/>
            <person name="Peeters S.H."/>
            <person name="Heuer A."/>
            <person name="Rast P."/>
            <person name="Oberbeckmann S."/>
            <person name="Bunk B."/>
            <person name="Jeske O."/>
            <person name="Meyerdierks A."/>
            <person name="Storesund J.E."/>
            <person name="Kallscheuer N."/>
            <person name="Luecker S."/>
            <person name="Lage O.M."/>
            <person name="Pohl T."/>
            <person name="Merkel B.J."/>
            <person name="Hornburger P."/>
            <person name="Mueller R.-W."/>
            <person name="Bruemmer F."/>
            <person name="Labrenz M."/>
            <person name="Spormann A.M."/>
            <person name="Op den Camp H."/>
            <person name="Overmann J."/>
            <person name="Amann R."/>
            <person name="Jetten M.S.M."/>
            <person name="Mascher T."/>
            <person name="Medema M.H."/>
            <person name="Devos D.P."/>
            <person name="Kaster A.-K."/>
            <person name="Ovreas L."/>
            <person name="Rohde M."/>
            <person name="Galperin M.Y."/>
            <person name="Jogler C."/>
        </authorList>
    </citation>
    <scope>NUCLEOTIDE SEQUENCE [LARGE SCALE GENOMIC DNA]</scope>
    <source>
        <strain evidence="11 12">Pan181</strain>
    </source>
</reference>
<dbReference type="GO" id="GO:0052656">
    <property type="term" value="F:L-isoleucine-2-oxoglutarate transaminase activity"/>
    <property type="evidence" value="ECO:0007669"/>
    <property type="project" value="RHEA"/>
</dbReference>
<evidence type="ECO:0000256" key="1">
    <source>
        <dbReference type="ARBA" id="ARBA00001933"/>
    </source>
</evidence>
<evidence type="ECO:0000256" key="8">
    <source>
        <dbReference type="ARBA" id="ARBA00048212"/>
    </source>
</evidence>
<dbReference type="InterPro" id="IPR043132">
    <property type="entry name" value="BCAT-like_C"/>
</dbReference>
<comment type="similarity">
    <text evidence="5">Belongs to the class-IV pyridoxal-phosphate-dependent aminotransferase family.</text>
</comment>
<dbReference type="PANTHER" id="PTHR42743">
    <property type="entry name" value="AMINO-ACID AMINOTRANSFERASE"/>
    <property type="match status" value="1"/>
</dbReference>
<dbReference type="Proteomes" id="UP000315750">
    <property type="component" value="Chromosome"/>
</dbReference>
<dbReference type="InterPro" id="IPR050571">
    <property type="entry name" value="Class-IV_PLP-Dep_Aminotrnsfr"/>
</dbReference>
<dbReference type="InterPro" id="IPR036038">
    <property type="entry name" value="Aminotransferase-like"/>
</dbReference>
<evidence type="ECO:0000256" key="3">
    <source>
        <dbReference type="ARBA" id="ARBA00004931"/>
    </source>
</evidence>
<dbReference type="SUPFAM" id="SSF56752">
    <property type="entry name" value="D-aminoacid aminotransferase-like PLP-dependent enzymes"/>
    <property type="match status" value="1"/>
</dbReference>
<dbReference type="GO" id="GO:0008652">
    <property type="term" value="P:amino acid biosynthetic process"/>
    <property type="evidence" value="ECO:0007669"/>
    <property type="project" value="UniProtKB-ARBA"/>
</dbReference>
<proteinExistence type="inferred from homology"/>
<evidence type="ECO:0000256" key="6">
    <source>
        <dbReference type="ARBA" id="ARBA00013053"/>
    </source>
</evidence>
<evidence type="ECO:0000256" key="4">
    <source>
        <dbReference type="ARBA" id="ARBA00005072"/>
    </source>
</evidence>
<protein>
    <recommendedName>
        <fullName evidence="6">branched-chain-amino-acid transaminase</fullName>
        <ecNumber evidence="6">2.6.1.42</ecNumber>
    </recommendedName>
</protein>
<evidence type="ECO:0000256" key="10">
    <source>
        <dbReference type="ARBA" id="ARBA00049229"/>
    </source>
</evidence>
<dbReference type="InterPro" id="IPR001544">
    <property type="entry name" value="Aminotrans_IV"/>
</dbReference>
<dbReference type="Pfam" id="PF01063">
    <property type="entry name" value="Aminotran_4"/>
    <property type="match status" value="1"/>
</dbReference>
<organism evidence="11 12">
    <name type="scientific">Aeoliella mucimassa</name>
    <dbReference type="NCBI Taxonomy" id="2527972"/>
    <lineage>
        <taxon>Bacteria</taxon>
        <taxon>Pseudomonadati</taxon>
        <taxon>Planctomycetota</taxon>
        <taxon>Planctomycetia</taxon>
        <taxon>Pirellulales</taxon>
        <taxon>Lacipirellulaceae</taxon>
        <taxon>Aeoliella</taxon>
    </lineage>
</organism>
<evidence type="ECO:0000313" key="11">
    <source>
        <dbReference type="EMBL" id="QDU58653.1"/>
    </source>
</evidence>
<comment type="pathway">
    <text evidence="3">Amino-acid biosynthesis; L-valine biosynthesis; L-valine from pyruvate: step 4/4.</text>
</comment>
<dbReference type="EMBL" id="CP036278">
    <property type="protein sequence ID" value="QDU58653.1"/>
    <property type="molecule type" value="Genomic_DNA"/>
</dbReference>
<dbReference type="GO" id="GO:0052655">
    <property type="term" value="F:L-valine-2-oxoglutarate transaminase activity"/>
    <property type="evidence" value="ECO:0007669"/>
    <property type="project" value="RHEA"/>
</dbReference>
<keyword evidence="7" id="KW-0663">Pyridoxal phosphate</keyword>
<keyword evidence="12" id="KW-1185">Reference proteome</keyword>
<dbReference type="Gene3D" id="3.30.470.10">
    <property type="match status" value="1"/>
</dbReference>